<reference evidence="4" key="1">
    <citation type="submission" date="2024-06" db="EMBL/GenBank/DDBJ databases">
        <title>The genome sequences of Kitasatospora sp. strain HUAS MG31.</title>
        <authorList>
            <person name="Mo P."/>
        </authorList>
    </citation>
    <scope>NUCLEOTIDE SEQUENCE</scope>
    <source>
        <strain evidence="4">HUAS MG31</strain>
    </source>
</reference>
<dbReference type="SMART" id="SM00458">
    <property type="entry name" value="RICIN"/>
    <property type="match status" value="2"/>
</dbReference>
<feature type="region of interest" description="Disordered" evidence="1">
    <location>
        <begin position="104"/>
        <end position="136"/>
    </location>
</feature>
<evidence type="ECO:0000259" key="3">
    <source>
        <dbReference type="SMART" id="SM00458"/>
    </source>
</evidence>
<dbReference type="PROSITE" id="PS50231">
    <property type="entry name" value="RICIN_B_LECTIN"/>
    <property type="match status" value="2"/>
</dbReference>
<evidence type="ECO:0000313" key="4">
    <source>
        <dbReference type="EMBL" id="XCM78151.1"/>
    </source>
</evidence>
<dbReference type="InterPro" id="IPR035992">
    <property type="entry name" value="Ricin_B-like_lectins"/>
</dbReference>
<dbReference type="SUPFAM" id="SSF50370">
    <property type="entry name" value="Ricin B-like lectins"/>
    <property type="match status" value="3"/>
</dbReference>
<protein>
    <submittedName>
        <fullName evidence="4">RICIN domain-containing protein</fullName>
    </submittedName>
</protein>
<proteinExistence type="predicted"/>
<dbReference type="InterPro" id="IPR000772">
    <property type="entry name" value="Ricin_B_lectin"/>
</dbReference>
<dbReference type="AlphaFoldDB" id="A0AAU8JQM0"/>
<dbReference type="RefSeq" id="WP_354637894.1">
    <property type="nucleotide sequence ID" value="NZ_CP159872.1"/>
</dbReference>
<feature type="signal peptide" evidence="2">
    <location>
        <begin position="1"/>
        <end position="28"/>
    </location>
</feature>
<feature type="region of interest" description="Disordered" evidence="1">
    <location>
        <begin position="598"/>
        <end position="619"/>
    </location>
</feature>
<dbReference type="CDD" id="cd00161">
    <property type="entry name" value="beta-trefoil_Ricin-like"/>
    <property type="match status" value="2"/>
</dbReference>
<sequence>MPLRPPRTLATAVTAAALILATAPAVPAAAAADPPAAATYTVGVGARADYAHPTDTPAVPYVDKDGTFYFQQSAAPYGKTDPRYWDFFTGRDFDTAARSAAISDAVNPANSKDRNNDTTWRCNNSPTGREATAPPAGSGYAHPNFCDLSGIWIDPDTGDWYGLVHNEFTPDPFGDGLHYDAVDYAVSTDQGRTWTIKDHVLTSPYSTKRGDTTAFPHETYDYGDGDQRLFVDTASGYFYVFYGSRIVDKSGGWKAFHEHVARAPISSKMAPGSWQKWYDGAWSEPGKGGRESNMIPVDPTRPTGNTPAADEYDPANPGTSAQQIAAGTMPPTSPLFVMDVTYNAHLGLYIGEPQAVDQSGNAPQQFYATADLTTQKWFPIGDTGSYHTASWYRWFLDGANRTSSAVVGRTFRSYCAFGCSGGRSGEYVNVTIDSSAPAAPPVDLSRTYRIASGAGRVLAQTAGGSATTSTAAATGSALESWTFTANGDGSYRIANASTGQLLGVDATTTAGRAWGARPTVTAAPAGGPTAGQQWFLIPVTGQNGALKLVNRYSGLVLGLTGATGRLAETAPARSWTDTTGNPVGAGRTAAEQTLTLTPTGSAPETVTVTNPGSQSTTAGTSVSLRISAGDSAGKPVTFTATGLPAGLTISSTGLITGTPTTPGSTTVTVTATSGTATGTTTFTWAVNPVLTGTHILTASGKALDDPGHSPDPGTQLVTWTPNGGANQQWVLTAQPDGSYQITNGESRLCMDVSGGSTTAGAPIIQWTCTGGTNQRWILATVPGGYTLTSQKSGLLLTTTSTANGAPATQQPDTNSPLQHWSIA</sequence>
<feature type="domain" description="Ricin B lectin" evidence="3">
    <location>
        <begin position="445"/>
        <end position="597"/>
    </location>
</feature>
<dbReference type="GO" id="GO:0005975">
    <property type="term" value="P:carbohydrate metabolic process"/>
    <property type="evidence" value="ECO:0007669"/>
    <property type="project" value="UniProtKB-ARBA"/>
</dbReference>
<dbReference type="InterPro" id="IPR013783">
    <property type="entry name" value="Ig-like_fold"/>
</dbReference>
<dbReference type="Pfam" id="PF14200">
    <property type="entry name" value="RicinB_lectin_2"/>
    <property type="match status" value="2"/>
</dbReference>
<name>A0AAU8JQM0_9ACTN</name>
<accession>A0AAU8JQM0</accession>
<dbReference type="Gene3D" id="2.60.40.10">
    <property type="entry name" value="Immunoglobulins"/>
    <property type="match status" value="1"/>
</dbReference>
<keyword evidence="2" id="KW-0732">Signal</keyword>
<feature type="chain" id="PRO_5043560508" evidence="2">
    <location>
        <begin position="29"/>
        <end position="823"/>
    </location>
</feature>
<feature type="compositionally biased region" description="Polar residues" evidence="1">
    <location>
        <begin position="117"/>
        <end position="127"/>
    </location>
</feature>
<dbReference type="Pfam" id="PF05345">
    <property type="entry name" value="He_PIG"/>
    <property type="match status" value="1"/>
</dbReference>
<evidence type="ECO:0000256" key="2">
    <source>
        <dbReference type="SAM" id="SignalP"/>
    </source>
</evidence>
<gene>
    <name evidence="4" type="ORF">ABWK59_03980</name>
</gene>
<dbReference type="EMBL" id="CP159872">
    <property type="protein sequence ID" value="XCM78151.1"/>
    <property type="molecule type" value="Genomic_DNA"/>
</dbReference>
<feature type="region of interest" description="Disordered" evidence="1">
    <location>
        <begin position="801"/>
        <end position="823"/>
    </location>
</feature>
<dbReference type="Gene3D" id="2.80.10.50">
    <property type="match status" value="2"/>
</dbReference>
<organism evidence="4">
    <name type="scientific">Kitasatospora camelliae</name>
    <dbReference type="NCBI Taxonomy" id="3156397"/>
    <lineage>
        <taxon>Bacteria</taxon>
        <taxon>Bacillati</taxon>
        <taxon>Actinomycetota</taxon>
        <taxon>Actinomycetes</taxon>
        <taxon>Kitasatosporales</taxon>
        <taxon>Streptomycetaceae</taxon>
        <taxon>Kitasatospora</taxon>
    </lineage>
</organism>
<evidence type="ECO:0000256" key="1">
    <source>
        <dbReference type="SAM" id="MobiDB-lite"/>
    </source>
</evidence>
<feature type="domain" description="Ricin B lectin" evidence="3">
    <location>
        <begin position="687"/>
        <end position="823"/>
    </location>
</feature>
<dbReference type="KEGG" id="kcm:ABWK59_03980"/>